<reference evidence="1 2" key="2">
    <citation type="journal article" date="2017" name="Genome Biol.">
        <title>New reference genome sequences of hot pepper reveal the massive evolution of plant disease-resistance genes by retroduplication.</title>
        <authorList>
            <person name="Kim S."/>
            <person name="Park J."/>
            <person name="Yeom S.I."/>
            <person name="Kim Y.M."/>
            <person name="Seo E."/>
            <person name="Kim K.T."/>
            <person name="Kim M.S."/>
            <person name="Lee J.M."/>
            <person name="Cheong K."/>
            <person name="Shin H.S."/>
            <person name="Kim S.B."/>
            <person name="Han K."/>
            <person name="Lee J."/>
            <person name="Park M."/>
            <person name="Lee H.A."/>
            <person name="Lee H.Y."/>
            <person name="Lee Y."/>
            <person name="Oh S."/>
            <person name="Lee J.H."/>
            <person name="Choi E."/>
            <person name="Choi E."/>
            <person name="Lee S.E."/>
            <person name="Jeon J."/>
            <person name="Kim H."/>
            <person name="Choi G."/>
            <person name="Song H."/>
            <person name="Lee J."/>
            <person name="Lee S.C."/>
            <person name="Kwon J.K."/>
            <person name="Lee H.Y."/>
            <person name="Koo N."/>
            <person name="Hong Y."/>
            <person name="Kim R.W."/>
            <person name="Kang W.H."/>
            <person name="Huh J.H."/>
            <person name="Kang B.C."/>
            <person name="Yang T.J."/>
            <person name="Lee Y.H."/>
            <person name="Bennetzen J.L."/>
            <person name="Choi D."/>
        </authorList>
    </citation>
    <scope>NUCLEOTIDE SEQUENCE [LARGE SCALE GENOMIC DNA]</scope>
    <source>
        <strain evidence="2">cv. CM334</strain>
    </source>
</reference>
<reference evidence="1 2" key="1">
    <citation type="journal article" date="2014" name="Nat. Genet.">
        <title>Genome sequence of the hot pepper provides insights into the evolution of pungency in Capsicum species.</title>
        <authorList>
            <person name="Kim S."/>
            <person name="Park M."/>
            <person name="Yeom S.I."/>
            <person name="Kim Y.M."/>
            <person name="Lee J.M."/>
            <person name="Lee H.A."/>
            <person name="Seo E."/>
            <person name="Choi J."/>
            <person name="Cheong K."/>
            <person name="Kim K.T."/>
            <person name="Jung K."/>
            <person name="Lee G.W."/>
            <person name="Oh S.K."/>
            <person name="Bae C."/>
            <person name="Kim S.B."/>
            <person name="Lee H.Y."/>
            <person name="Kim S.Y."/>
            <person name="Kim M.S."/>
            <person name="Kang B.C."/>
            <person name="Jo Y.D."/>
            <person name="Yang H.B."/>
            <person name="Jeong H.J."/>
            <person name="Kang W.H."/>
            <person name="Kwon J.K."/>
            <person name="Shin C."/>
            <person name="Lim J.Y."/>
            <person name="Park J.H."/>
            <person name="Huh J.H."/>
            <person name="Kim J.S."/>
            <person name="Kim B.D."/>
            <person name="Cohen O."/>
            <person name="Paran I."/>
            <person name="Suh M.C."/>
            <person name="Lee S.B."/>
            <person name="Kim Y.K."/>
            <person name="Shin Y."/>
            <person name="Noh S.J."/>
            <person name="Park J."/>
            <person name="Seo Y.S."/>
            <person name="Kwon S.Y."/>
            <person name="Kim H.A."/>
            <person name="Park J.M."/>
            <person name="Kim H.J."/>
            <person name="Choi S.B."/>
            <person name="Bosland P.W."/>
            <person name="Reeves G."/>
            <person name="Jo S.H."/>
            <person name="Lee B.W."/>
            <person name="Cho H.T."/>
            <person name="Choi H.S."/>
            <person name="Lee M.S."/>
            <person name="Yu Y."/>
            <person name="Do Choi Y."/>
            <person name="Park B.S."/>
            <person name="van Deynze A."/>
            <person name="Ashrafi H."/>
            <person name="Hill T."/>
            <person name="Kim W.T."/>
            <person name="Pai H.S."/>
            <person name="Ahn H.K."/>
            <person name="Yeam I."/>
            <person name="Giovannoni J.J."/>
            <person name="Rose J.K."/>
            <person name="Sorensen I."/>
            <person name="Lee S.J."/>
            <person name="Kim R.W."/>
            <person name="Choi I.Y."/>
            <person name="Choi B.S."/>
            <person name="Lim J.S."/>
            <person name="Lee Y.H."/>
            <person name="Choi D."/>
        </authorList>
    </citation>
    <scope>NUCLEOTIDE SEQUENCE [LARGE SCALE GENOMIC DNA]</scope>
    <source>
        <strain evidence="2">cv. CM334</strain>
    </source>
</reference>
<sequence>MWREACQKHLHTLSFNSHDWPLYRDLSTSRLEILITQTTRLQGLSILMDDVDGFSASIVVAWLMYTRESLQWLFYNVRTTPDINMGERSWKCWCFLIILYQELNRTIRGNCITLKSIYIEAISLDKFILEADSLENLHLKDSALELFELIGKYFKIDDVCIIHLDVGDAVDNLETVDVSNFTINWTKFYQMISKSSTMRSLRLWDEEDEIVDVETIALCFPQLNHLAVSYDLRDDLREGIIHYGLLSGLPVYCKDALISLN</sequence>
<evidence type="ECO:0000313" key="2">
    <source>
        <dbReference type="Proteomes" id="UP000222542"/>
    </source>
</evidence>
<dbReference type="OMA" id="MWREACQ"/>
<dbReference type="InterPro" id="IPR032675">
    <property type="entry name" value="LRR_dom_sf"/>
</dbReference>
<dbReference type="STRING" id="4072.A0A2G2YH85"/>
<keyword evidence="2" id="KW-1185">Reference proteome</keyword>
<accession>A0A2G2YH85</accession>
<gene>
    <name evidence="1" type="ORF">T459_28610</name>
</gene>
<name>A0A2G2YH85_CAPAN</name>
<dbReference type="GO" id="GO:0005737">
    <property type="term" value="C:cytoplasm"/>
    <property type="evidence" value="ECO:0007669"/>
    <property type="project" value="EnsemblPlants"/>
</dbReference>
<proteinExistence type="predicted"/>
<evidence type="ECO:0000313" key="1">
    <source>
        <dbReference type="EMBL" id="PHT69123.1"/>
    </source>
</evidence>
<comment type="caution">
    <text evidence="1">The sequence shown here is derived from an EMBL/GenBank/DDBJ whole genome shotgun (WGS) entry which is preliminary data.</text>
</comment>
<dbReference type="Gene3D" id="3.80.10.10">
    <property type="entry name" value="Ribonuclease Inhibitor"/>
    <property type="match status" value="1"/>
</dbReference>
<dbReference type="Gramene" id="PHT69123">
    <property type="protein sequence ID" value="PHT69123"/>
    <property type="gene ID" value="T459_28610"/>
</dbReference>
<dbReference type="Proteomes" id="UP000222542">
    <property type="component" value="Unassembled WGS sequence"/>
</dbReference>
<dbReference type="EMBL" id="AYRZ02000011">
    <property type="protein sequence ID" value="PHT69123.1"/>
    <property type="molecule type" value="Genomic_DNA"/>
</dbReference>
<dbReference type="AlphaFoldDB" id="A0A2G2YH85"/>
<organism evidence="1 2">
    <name type="scientific">Capsicum annuum</name>
    <name type="common">Capsicum pepper</name>
    <dbReference type="NCBI Taxonomy" id="4072"/>
    <lineage>
        <taxon>Eukaryota</taxon>
        <taxon>Viridiplantae</taxon>
        <taxon>Streptophyta</taxon>
        <taxon>Embryophyta</taxon>
        <taxon>Tracheophyta</taxon>
        <taxon>Spermatophyta</taxon>
        <taxon>Magnoliopsida</taxon>
        <taxon>eudicotyledons</taxon>
        <taxon>Gunneridae</taxon>
        <taxon>Pentapetalae</taxon>
        <taxon>asterids</taxon>
        <taxon>lamiids</taxon>
        <taxon>Solanales</taxon>
        <taxon>Solanaceae</taxon>
        <taxon>Solanoideae</taxon>
        <taxon>Capsiceae</taxon>
        <taxon>Capsicum</taxon>
    </lineage>
</organism>
<protein>
    <submittedName>
        <fullName evidence="1">Uncharacterized protein</fullName>
    </submittedName>
</protein>